<dbReference type="InterPro" id="IPR007588">
    <property type="entry name" value="Znf_FLYWCH"/>
</dbReference>
<feature type="domain" description="Integrase catalytic" evidence="6">
    <location>
        <begin position="534"/>
        <end position="711"/>
    </location>
</feature>
<dbReference type="InterPro" id="IPR043128">
    <property type="entry name" value="Rev_trsase/Diguanyl_cyclase"/>
</dbReference>
<organism evidence="7 8">
    <name type="scientific">Oedothorax gibbosus</name>
    <dbReference type="NCBI Taxonomy" id="931172"/>
    <lineage>
        <taxon>Eukaryota</taxon>
        <taxon>Metazoa</taxon>
        <taxon>Ecdysozoa</taxon>
        <taxon>Arthropoda</taxon>
        <taxon>Chelicerata</taxon>
        <taxon>Arachnida</taxon>
        <taxon>Araneae</taxon>
        <taxon>Araneomorphae</taxon>
        <taxon>Entelegynae</taxon>
        <taxon>Araneoidea</taxon>
        <taxon>Linyphiidae</taxon>
        <taxon>Erigoninae</taxon>
        <taxon>Oedothorax</taxon>
    </lineage>
</organism>
<evidence type="ECO:0000256" key="5">
    <source>
        <dbReference type="SAM" id="MobiDB-lite"/>
    </source>
</evidence>
<dbReference type="InterPro" id="IPR001584">
    <property type="entry name" value="Integrase_cat-core"/>
</dbReference>
<dbReference type="InterPro" id="IPR036397">
    <property type="entry name" value="RNaseH_sf"/>
</dbReference>
<dbReference type="Pfam" id="PF04500">
    <property type="entry name" value="FLYWCH"/>
    <property type="match status" value="1"/>
</dbReference>
<evidence type="ECO:0000256" key="3">
    <source>
        <dbReference type="ARBA" id="ARBA00022771"/>
    </source>
</evidence>
<keyword evidence="3" id="KW-0863">Zinc-finger</keyword>
<dbReference type="PROSITE" id="PS50994">
    <property type="entry name" value="INTEGRASE"/>
    <property type="match status" value="1"/>
</dbReference>
<protein>
    <recommendedName>
        <fullName evidence="1">RNA-directed DNA polymerase</fullName>
        <ecNumber evidence="1">2.7.7.49</ecNumber>
    </recommendedName>
</protein>
<evidence type="ECO:0000256" key="2">
    <source>
        <dbReference type="ARBA" id="ARBA00022723"/>
    </source>
</evidence>
<dbReference type="Pfam" id="PF00078">
    <property type="entry name" value="RVT_1"/>
    <property type="match status" value="1"/>
</dbReference>
<dbReference type="GO" id="GO:0003676">
    <property type="term" value="F:nucleic acid binding"/>
    <property type="evidence" value="ECO:0007669"/>
    <property type="project" value="InterPro"/>
</dbReference>
<dbReference type="GO" id="GO:0003964">
    <property type="term" value="F:RNA-directed DNA polymerase activity"/>
    <property type="evidence" value="ECO:0007669"/>
    <property type="project" value="UniProtKB-EC"/>
</dbReference>
<dbReference type="Gene3D" id="3.30.70.270">
    <property type="match status" value="1"/>
</dbReference>
<dbReference type="Gene3D" id="3.10.10.10">
    <property type="entry name" value="HIV Type 1 Reverse Transcriptase, subunit A, domain 1"/>
    <property type="match status" value="1"/>
</dbReference>
<dbReference type="AlphaFoldDB" id="A0AAV6TTG0"/>
<dbReference type="Pfam" id="PF00665">
    <property type="entry name" value="rve"/>
    <property type="match status" value="1"/>
</dbReference>
<sequence>MEQAVFLQGRAKDGKCLLRDGYLFRIGKITPKKSYYTCLVSKCSSTVCLDPDEKMVLSSNGIEHNHAANPAEIEVRKFHQKLRQNILDQPNTAIPQLYKETLSSIHASSEVLSQIPTFSGIKNYMYKVRASVRPPLPKTMEELQLDGIWSKTTDGSDFLMVDEGIGDNRIMIFCTLENLKLLCSGKKLFMDGTFKIVPKFQNISKLRDTYASFTSDDGSALLTAAFQKVFGAFGEKEIPLSAACAKKVARRYVPQKLLAWNIGAVKHSTIHYIETTGPPIHSKPRRLNPKLQDEVKKEFEFMVKQGICRPSKSPWSSPLHVVSKSSGSIRPVGDYKRLNACTVPDRYPIPHIQDFSNALHGKNIFSKLDIVRAYFHIPVHPDHIQKTAICTPFGLFEFPFLNFGLCGAAQTFQRFMNEILGNLDFCYVYLDDILIFSSSEEEHKKINLPDCKKAIFCDLPTGTARPYIPKQFREHVFATLHNVSHSGARSTSKLVRTRFVWPSIGKDCTNWAKCCIPCQKSKIARHNKTPLGKFVDQPERFSHVHIDIVGPLPPSQNNYYCLTMIDRFTRWPEAVAIPDIRAETVAKQFYATWISRFGCPERLTTDQGRQFESALFRALSQLLGIKKLRTSPYHPQSNGLSEEFHRPMKATLKAYDTSEWAAALPTLLLGFRTAFKEDLRATSSELVYGQTIRLPGVFFDPTPTEATPQQLVEELKSHFGSIRPVQRRATEGERRSSTLRCGPAPTPLCGTTPCASHSKHHTTDRIQSWRRPSTWR</sequence>
<reference evidence="7 8" key="1">
    <citation type="journal article" date="2022" name="Nat. Ecol. Evol.">
        <title>A masculinizing supergene underlies an exaggerated male reproductive morph in a spider.</title>
        <authorList>
            <person name="Hendrickx F."/>
            <person name="De Corte Z."/>
            <person name="Sonet G."/>
            <person name="Van Belleghem S.M."/>
            <person name="Kostlbacher S."/>
            <person name="Vangestel C."/>
        </authorList>
    </citation>
    <scope>NUCLEOTIDE SEQUENCE [LARGE SCALE GENOMIC DNA]</scope>
    <source>
        <strain evidence="7">W744_W776</strain>
    </source>
</reference>
<dbReference type="InterPro" id="IPR050951">
    <property type="entry name" value="Retrovirus_Pol_polyprotein"/>
</dbReference>
<dbReference type="EC" id="2.7.7.49" evidence="1"/>
<dbReference type="SUPFAM" id="SSF53098">
    <property type="entry name" value="Ribonuclease H-like"/>
    <property type="match status" value="1"/>
</dbReference>
<name>A0AAV6TTG0_9ARAC</name>
<evidence type="ECO:0000256" key="4">
    <source>
        <dbReference type="ARBA" id="ARBA00022833"/>
    </source>
</evidence>
<accession>A0AAV6TTG0</accession>
<keyword evidence="2" id="KW-0479">Metal-binding</keyword>
<evidence type="ECO:0000313" key="8">
    <source>
        <dbReference type="Proteomes" id="UP000827092"/>
    </source>
</evidence>
<evidence type="ECO:0000256" key="1">
    <source>
        <dbReference type="ARBA" id="ARBA00012493"/>
    </source>
</evidence>
<dbReference type="FunFam" id="3.30.420.10:FF:000032">
    <property type="entry name" value="Retrovirus-related Pol polyprotein from transposon 297-like Protein"/>
    <property type="match status" value="1"/>
</dbReference>
<dbReference type="InterPro" id="IPR000477">
    <property type="entry name" value="RT_dom"/>
</dbReference>
<dbReference type="GO" id="GO:0042575">
    <property type="term" value="C:DNA polymerase complex"/>
    <property type="evidence" value="ECO:0007669"/>
    <property type="project" value="UniProtKB-ARBA"/>
</dbReference>
<dbReference type="InterPro" id="IPR043502">
    <property type="entry name" value="DNA/RNA_pol_sf"/>
</dbReference>
<keyword evidence="8" id="KW-1185">Reference proteome</keyword>
<dbReference type="Pfam" id="PF17921">
    <property type="entry name" value="Integrase_H2C2"/>
    <property type="match status" value="1"/>
</dbReference>
<dbReference type="Proteomes" id="UP000827092">
    <property type="component" value="Unassembled WGS sequence"/>
</dbReference>
<dbReference type="Gene3D" id="3.30.420.10">
    <property type="entry name" value="Ribonuclease H-like superfamily/Ribonuclease H"/>
    <property type="match status" value="1"/>
</dbReference>
<dbReference type="InterPro" id="IPR041588">
    <property type="entry name" value="Integrase_H2C2"/>
</dbReference>
<dbReference type="InterPro" id="IPR012337">
    <property type="entry name" value="RNaseH-like_sf"/>
</dbReference>
<gene>
    <name evidence="7" type="ORF">JTE90_027048</name>
</gene>
<evidence type="ECO:0000313" key="7">
    <source>
        <dbReference type="EMBL" id="KAG8175347.1"/>
    </source>
</evidence>
<keyword evidence="4" id="KW-0862">Zinc</keyword>
<dbReference type="EMBL" id="JAFNEN010001026">
    <property type="protein sequence ID" value="KAG8175347.1"/>
    <property type="molecule type" value="Genomic_DNA"/>
</dbReference>
<dbReference type="PANTHER" id="PTHR37984">
    <property type="entry name" value="PROTEIN CBG26694"/>
    <property type="match status" value="1"/>
</dbReference>
<feature type="region of interest" description="Disordered" evidence="5">
    <location>
        <begin position="724"/>
        <end position="776"/>
    </location>
</feature>
<evidence type="ECO:0000259" key="6">
    <source>
        <dbReference type="PROSITE" id="PS50994"/>
    </source>
</evidence>
<dbReference type="Gene3D" id="2.20.25.240">
    <property type="match status" value="1"/>
</dbReference>
<proteinExistence type="predicted"/>
<dbReference type="GO" id="GO:0015074">
    <property type="term" value="P:DNA integration"/>
    <property type="evidence" value="ECO:0007669"/>
    <property type="project" value="InterPro"/>
</dbReference>
<dbReference type="SUPFAM" id="SSF56672">
    <property type="entry name" value="DNA/RNA polymerases"/>
    <property type="match status" value="1"/>
</dbReference>
<dbReference type="PANTHER" id="PTHR37984:SF15">
    <property type="entry name" value="INTEGRASE CATALYTIC DOMAIN-CONTAINING PROTEIN"/>
    <property type="match status" value="1"/>
</dbReference>
<dbReference type="GO" id="GO:0008270">
    <property type="term" value="F:zinc ion binding"/>
    <property type="evidence" value="ECO:0007669"/>
    <property type="project" value="UniProtKB-KW"/>
</dbReference>
<comment type="caution">
    <text evidence="7">The sequence shown here is derived from an EMBL/GenBank/DDBJ whole genome shotgun (WGS) entry which is preliminary data.</text>
</comment>
<dbReference type="CDD" id="cd01647">
    <property type="entry name" value="RT_LTR"/>
    <property type="match status" value="1"/>
</dbReference>